<accession>A0AA96UZG6</accession>
<keyword evidence="5 12" id="KW-1003">Cell membrane</keyword>
<name>A0AA96UZG6_9EURY</name>
<comment type="similarity">
    <text evidence="2 12">Belongs to the SEC61-beta family.</text>
</comment>
<dbReference type="KEGG" id="mehf:MmiHf6_08560"/>
<evidence type="ECO:0000313" key="14">
    <source>
        <dbReference type="EMBL" id="WNY23547.1"/>
    </source>
</evidence>
<sequence length="59" mass="6566">MVKQKGNGLQSSAGLMRYFDADKKAITFKPIYVLIAGILIGLLVLLISYFYGTWPLTNL</sequence>
<evidence type="ECO:0000256" key="3">
    <source>
        <dbReference type="ARBA" id="ARBA00014522"/>
    </source>
</evidence>
<evidence type="ECO:0000256" key="10">
    <source>
        <dbReference type="ARBA" id="ARBA00023136"/>
    </source>
</evidence>
<keyword evidence="6 12" id="KW-0812">Transmembrane</keyword>
<feature type="transmembrane region" description="Helical" evidence="13">
    <location>
        <begin position="31"/>
        <end position="51"/>
    </location>
</feature>
<comment type="function">
    <text evidence="12">Involved in protein export. The function of the beta subunit is unknown, but it may be involved in stabilization of the trimeric complex.</text>
</comment>
<feature type="topological domain" description="Cytoplasmic" evidence="12">
    <location>
        <begin position="1"/>
        <end position="29"/>
    </location>
</feature>
<evidence type="ECO:0000256" key="2">
    <source>
        <dbReference type="ARBA" id="ARBA00006103"/>
    </source>
</evidence>
<evidence type="ECO:0000256" key="5">
    <source>
        <dbReference type="ARBA" id="ARBA00022475"/>
    </source>
</evidence>
<evidence type="ECO:0000256" key="11">
    <source>
        <dbReference type="ARBA" id="ARBA00031868"/>
    </source>
</evidence>
<dbReference type="GeneID" id="85195383"/>
<keyword evidence="15" id="KW-1185">Reference proteome</keyword>
<keyword evidence="7 12" id="KW-0653">Protein transport</keyword>
<dbReference type="InterPro" id="IPR023531">
    <property type="entry name" value="Preprot_translocase_SecG"/>
</dbReference>
<dbReference type="GO" id="GO:0005886">
    <property type="term" value="C:plasma membrane"/>
    <property type="evidence" value="ECO:0007669"/>
    <property type="project" value="UniProtKB-SubCell"/>
</dbReference>
<dbReference type="Proteomes" id="UP001302978">
    <property type="component" value="Chromosome"/>
</dbReference>
<dbReference type="AlphaFoldDB" id="A0AA96UZG6"/>
<dbReference type="Pfam" id="PF03911">
    <property type="entry name" value="Sec61_beta"/>
    <property type="match status" value="1"/>
</dbReference>
<dbReference type="NCBIfam" id="NF002318">
    <property type="entry name" value="PRK01253.1"/>
    <property type="match status" value="1"/>
</dbReference>
<proteinExistence type="inferred from homology"/>
<keyword evidence="10 12" id="KW-0472">Membrane</keyword>
<protein>
    <recommendedName>
        <fullName evidence="3 12">Preprotein translocase subunit SecG</fullName>
    </recommendedName>
    <alternativeName>
        <fullName evidence="11 12">Protein transport protein Sec61 subunit beta homolog</fullName>
    </alternativeName>
</protein>
<evidence type="ECO:0000256" key="6">
    <source>
        <dbReference type="ARBA" id="ARBA00022692"/>
    </source>
</evidence>
<evidence type="ECO:0000256" key="12">
    <source>
        <dbReference type="HAMAP-Rule" id="MF_00751"/>
    </source>
</evidence>
<dbReference type="GO" id="GO:0015031">
    <property type="term" value="P:protein transport"/>
    <property type="evidence" value="ECO:0007669"/>
    <property type="project" value="UniProtKB-UniRule"/>
</dbReference>
<comment type="subcellular location">
    <subcellularLocation>
        <location evidence="1 12">Cell membrane</location>
        <topology evidence="1 12">Single-pass membrane protein</topology>
    </subcellularLocation>
</comment>
<evidence type="ECO:0000256" key="13">
    <source>
        <dbReference type="SAM" id="Phobius"/>
    </source>
</evidence>
<keyword evidence="4 12" id="KW-0813">Transport</keyword>
<dbReference type="HAMAP" id="MF_00751">
    <property type="entry name" value="SecG"/>
    <property type="match status" value="1"/>
</dbReference>
<gene>
    <name evidence="12" type="primary">secG</name>
    <name evidence="14" type="ORF">MmiHf6_08560</name>
</gene>
<evidence type="ECO:0000256" key="9">
    <source>
        <dbReference type="ARBA" id="ARBA00023010"/>
    </source>
</evidence>
<reference evidence="14 15" key="1">
    <citation type="submission" date="2023-07" db="EMBL/GenBank/DDBJ databases">
        <title>Closed genoem sequence of Methanomicrococcus sp. Hf6.</title>
        <authorList>
            <person name="Poehlein A."/>
            <person name="Protasov E."/>
            <person name="Platt K."/>
            <person name="Reeh H."/>
            <person name="Daniel R."/>
            <person name="Brune A."/>
        </authorList>
    </citation>
    <scope>NUCLEOTIDE SEQUENCE [LARGE SCALE GENOMIC DNA]</scope>
    <source>
        <strain evidence="14 15">Hf6</strain>
    </source>
</reference>
<dbReference type="RefSeq" id="WP_316558574.1">
    <property type="nucleotide sequence ID" value="NZ_CP131059.1"/>
</dbReference>
<evidence type="ECO:0000256" key="8">
    <source>
        <dbReference type="ARBA" id="ARBA00022989"/>
    </source>
</evidence>
<dbReference type="InterPro" id="IPR016482">
    <property type="entry name" value="SecG/Sec61-beta/Sbh"/>
</dbReference>
<organism evidence="14 15">
    <name type="scientific">Methanimicrococcus hongohii</name>
    <dbReference type="NCBI Taxonomy" id="3028295"/>
    <lineage>
        <taxon>Archaea</taxon>
        <taxon>Methanobacteriati</taxon>
        <taxon>Methanobacteriota</taxon>
        <taxon>Stenosarchaea group</taxon>
        <taxon>Methanomicrobia</taxon>
        <taxon>Methanosarcinales</taxon>
        <taxon>Methanosarcinaceae</taxon>
        <taxon>Methanimicrococcus</taxon>
    </lineage>
</organism>
<evidence type="ECO:0000256" key="7">
    <source>
        <dbReference type="ARBA" id="ARBA00022927"/>
    </source>
</evidence>
<keyword evidence="9 12" id="KW-0811">Translocation</keyword>
<evidence type="ECO:0000256" key="1">
    <source>
        <dbReference type="ARBA" id="ARBA00004162"/>
    </source>
</evidence>
<evidence type="ECO:0000256" key="4">
    <source>
        <dbReference type="ARBA" id="ARBA00022448"/>
    </source>
</evidence>
<dbReference type="EMBL" id="CP131059">
    <property type="protein sequence ID" value="WNY23547.1"/>
    <property type="molecule type" value="Genomic_DNA"/>
</dbReference>
<evidence type="ECO:0000313" key="15">
    <source>
        <dbReference type="Proteomes" id="UP001302978"/>
    </source>
</evidence>
<comment type="subunit">
    <text evidence="12">Component of the protein translocase complex. Heterotrimer consisting of alpha (SecY), beta (SecG) and gamma (SecE) subunits. Can form oligomers of the heterotrimer.</text>
</comment>
<keyword evidence="8 12" id="KW-1133">Transmembrane helix</keyword>